<evidence type="ECO:0000256" key="1">
    <source>
        <dbReference type="ARBA" id="ARBA00004141"/>
    </source>
</evidence>
<feature type="domain" description="Peptidase S54 rhomboid" evidence="8">
    <location>
        <begin position="106"/>
        <end position="265"/>
    </location>
</feature>
<dbReference type="Pfam" id="PF01694">
    <property type="entry name" value="Rhomboid"/>
    <property type="match status" value="1"/>
</dbReference>
<evidence type="ECO:0000313" key="10">
    <source>
        <dbReference type="EMBL" id="KXU35497.1"/>
    </source>
</evidence>
<feature type="transmembrane region" description="Helical" evidence="7">
    <location>
        <begin position="62"/>
        <end position="82"/>
    </location>
</feature>
<feature type="transmembrane region" description="Helical" evidence="7">
    <location>
        <begin position="119"/>
        <end position="137"/>
    </location>
</feature>
<dbReference type="InterPro" id="IPR022764">
    <property type="entry name" value="Peptidase_S54_rhomboid_dom"/>
</dbReference>
<dbReference type="STRING" id="1548208.AXK12_05085"/>
<keyword evidence="5 7" id="KW-1133">Transmembrane helix</keyword>
<proteinExistence type="inferred from homology"/>
<evidence type="ECO:0000256" key="5">
    <source>
        <dbReference type="ARBA" id="ARBA00022989"/>
    </source>
</evidence>
<keyword evidence="11" id="KW-1185">Reference proteome</keyword>
<feature type="transmembrane region" description="Helical" evidence="7">
    <location>
        <begin position="149"/>
        <end position="170"/>
    </location>
</feature>
<dbReference type="SUPFAM" id="SSF144091">
    <property type="entry name" value="Rhomboid-like"/>
    <property type="match status" value="1"/>
</dbReference>
<comment type="similarity">
    <text evidence="2">Belongs to the peptidase S54 family.</text>
</comment>
<dbReference type="Gene3D" id="1.20.1540.10">
    <property type="entry name" value="Rhomboid-like"/>
    <property type="match status" value="1"/>
</dbReference>
<evidence type="ECO:0000256" key="4">
    <source>
        <dbReference type="ARBA" id="ARBA00022801"/>
    </source>
</evidence>
<dbReference type="InterPro" id="IPR050925">
    <property type="entry name" value="Rhomboid_protease_S54"/>
</dbReference>
<protein>
    <submittedName>
        <fullName evidence="10">Uncharacterized protein</fullName>
    </submittedName>
</protein>
<keyword evidence="6 7" id="KW-0472">Membrane</keyword>
<dbReference type="GO" id="GO:0004252">
    <property type="term" value="F:serine-type endopeptidase activity"/>
    <property type="evidence" value="ECO:0007669"/>
    <property type="project" value="InterPro"/>
</dbReference>
<accession>A0A139SLS1</accession>
<sequence length="350" mass="38999">MRVIWRGARWPIGKSQVCFEPGAASAAIWFSLPAPKAALLTAPHMLYDRPYMRDSYPSARKTSALVWLIAAIISGFVLQLVFSRWFGIDRTFTQLFALSPAGFKSGQVWPLLSYSFLHAPENLLHIVGNLLGLYFLGRELLPVIGERRFVIFYAAASMIGGLLWLATHWIGGRNYGLLIGASASVYGLLTIFACFYPNRRITLLLFFVFPVSLKPKHIAWAALGLSACGFLFYEIMGAASPFGIAHSAHLGGMLSGWLYYRYLHERNWGRLELPKWARRRAAASKTTASTSKRATAAAAAPKYRVNLSEPTNLRAEVDRILDKINAQGFGALTDEEKRLLDTAKDHLSQR</sequence>
<dbReference type="AlphaFoldDB" id="A0A139SLS1"/>
<comment type="subcellular location">
    <subcellularLocation>
        <location evidence="1">Membrane</location>
        <topology evidence="1">Multi-pass membrane protein</topology>
    </subcellularLocation>
</comment>
<reference evidence="10 11" key="1">
    <citation type="submission" date="2016-02" db="EMBL/GenBank/DDBJ databases">
        <authorList>
            <person name="Wen L."/>
            <person name="He K."/>
            <person name="Yang H."/>
        </authorList>
    </citation>
    <scope>NUCLEOTIDE SEQUENCE [LARGE SCALE GENOMIC DNA]</scope>
    <source>
        <strain evidence="10 11">CV41</strain>
    </source>
</reference>
<feature type="transmembrane region" description="Helical" evidence="7">
    <location>
        <begin position="217"/>
        <end position="236"/>
    </location>
</feature>
<gene>
    <name evidence="10" type="ORF">AXK12_05085</name>
</gene>
<evidence type="ECO:0000259" key="8">
    <source>
        <dbReference type="Pfam" id="PF01694"/>
    </source>
</evidence>
<name>A0A139SLS1_9BACT</name>
<dbReference type="GO" id="GO:0016020">
    <property type="term" value="C:membrane"/>
    <property type="evidence" value="ECO:0007669"/>
    <property type="project" value="UniProtKB-SubCell"/>
</dbReference>
<evidence type="ECO:0000313" key="11">
    <source>
        <dbReference type="Proteomes" id="UP000071392"/>
    </source>
</evidence>
<feature type="domain" description="DUF6576" evidence="9">
    <location>
        <begin position="312"/>
        <end position="341"/>
    </location>
</feature>
<dbReference type="Pfam" id="PF20216">
    <property type="entry name" value="DUF6576"/>
    <property type="match status" value="1"/>
</dbReference>
<comment type="caution">
    <text evidence="10">The sequence shown here is derived from an EMBL/GenBank/DDBJ whole genome shotgun (WGS) entry which is preliminary data.</text>
</comment>
<evidence type="ECO:0000259" key="9">
    <source>
        <dbReference type="Pfam" id="PF20216"/>
    </source>
</evidence>
<feature type="transmembrane region" description="Helical" evidence="7">
    <location>
        <begin position="176"/>
        <end position="196"/>
    </location>
</feature>
<dbReference type="Proteomes" id="UP000071392">
    <property type="component" value="Unassembled WGS sequence"/>
</dbReference>
<dbReference type="PANTHER" id="PTHR43731">
    <property type="entry name" value="RHOMBOID PROTEASE"/>
    <property type="match status" value="1"/>
</dbReference>
<evidence type="ECO:0000256" key="3">
    <source>
        <dbReference type="ARBA" id="ARBA00022692"/>
    </source>
</evidence>
<evidence type="ECO:0000256" key="7">
    <source>
        <dbReference type="SAM" id="Phobius"/>
    </source>
</evidence>
<dbReference type="PANTHER" id="PTHR43731:SF14">
    <property type="entry name" value="PRESENILIN-ASSOCIATED RHOMBOID-LIKE PROTEIN, MITOCHONDRIAL"/>
    <property type="match status" value="1"/>
</dbReference>
<keyword evidence="3 7" id="KW-0812">Transmembrane</keyword>
<dbReference type="InterPro" id="IPR046483">
    <property type="entry name" value="DUF6576"/>
</dbReference>
<dbReference type="InterPro" id="IPR035952">
    <property type="entry name" value="Rhomboid-like_sf"/>
</dbReference>
<organism evidence="10 11">
    <name type="scientific">Cephaloticoccus capnophilus</name>
    <dbReference type="NCBI Taxonomy" id="1548208"/>
    <lineage>
        <taxon>Bacteria</taxon>
        <taxon>Pseudomonadati</taxon>
        <taxon>Verrucomicrobiota</taxon>
        <taxon>Opitutia</taxon>
        <taxon>Opitutales</taxon>
        <taxon>Opitutaceae</taxon>
        <taxon>Cephaloticoccus</taxon>
    </lineage>
</organism>
<evidence type="ECO:0000256" key="6">
    <source>
        <dbReference type="ARBA" id="ARBA00023136"/>
    </source>
</evidence>
<dbReference type="EMBL" id="LSZP01000039">
    <property type="protein sequence ID" value="KXU35497.1"/>
    <property type="molecule type" value="Genomic_DNA"/>
</dbReference>
<evidence type="ECO:0000256" key="2">
    <source>
        <dbReference type="ARBA" id="ARBA00009045"/>
    </source>
</evidence>
<keyword evidence="4" id="KW-0378">Hydrolase</keyword>